<evidence type="ECO:0000256" key="7">
    <source>
        <dbReference type="SAM" id="Phobius"/>
    </source>
</evidence>
<comment type="similarity">
    <text evidence="2">Belongs to the major facilitator superfamily.</text>
</comment>
<feature type="transmembrane region" description="Helical" evidence="7">
    <location>
        <begin position="345"/>
        <end position="369"/>
    </location>
</feature>
<protein>
    <submittedName>
        <fullName evidence="9">MFS transporter</fullName>
    </submittedName>
</protein>
<dbReference type="Pfam" id="PF07690">
    <property type="entry name" value="MFS_1"/>
    <property type="match status" value="2"/>
</dbReference>
<feature type="transmembrane region" description="Helical" evidence="7">
    <location>
        <begin position="164"/>
        <end position="182"/>
    </location>
</feature>
<dbReference type="RefSeq" id="WP_046505887.1">
    <property type="nucleotide sequence ID" value="NZ_LANI01000005.1"/>
</dbReference>
<keyword evidence="5 7" id="KW-1133">Transmembrane helix</keyword>
<dbReference type="PANTHER" id="PTHR12778:SF10">
    <property type="entry name" value="MAJOR FACILITATOR SUPERFAMILY DOMAIN-CONTAINING PROTEIN 3"/>
    <property type="match status" value="1"/>
</dbReference>
<name>A0A0M2R5S6_9PROT</name>
<evidence type="ECO:0000313" key="10">
    <source>
        <dbReference type="Proteomes" id="UP000034491"/>
    </source>
</evidence>
<sequence>MTTPNSSQSRVHSWAESFKVYRQPRVIGMLFLGFSAGLPLLLIFSTLNTWLRDVGVSRTEIGFFAWVGLAFSIKVLWAPLVDHINIPFLWRLGKRRSWMLLGQLGIIVGLMGMAFTDPTANLAQMAAFSVIVAFSSATQDIGLDAYRIEAMDTEYQGAMSANYVMGYRIAMLVAGAGSLYLADFYSWILSYQVMALLMGVGIITVFIIKEPDRQETPDEIESLVKSNRYLDQAQTMVLNPFVDFFKRNGWVGGFILAFIGAYKISDIIMGNMANPLYIDLGFSKSEIASISKVFGLIMTIFGGYVGGMLLMRIGLLPVLLLGATLVCLTNILFAILAQVGYSLDFLTLTITADNFANGVASSVFIAYLSSLVNKSYTATQYALFSSFMTLPGKFISGFSGVIIDHTDYTTFFLYAAGMGIPAILMVIGLMIYDARQKADESSEKPTEETVQ</sequence>
<feature type="transmembrane region" description="Helical" evidence="7">
    <location>
        <begin position="122"/>
        <end position="143"/>
    </location>
</feature>
<dbReference type="SUPFAM" id="SSF103473">
    <property type="entry name" value="MFS general substrate transporter"/>
    <property type="match status" value="1"/>
</dbReference>
<dbReference type="Gene3D" id="1.20.1250.20">
    <property type="entry name" value="MFS general substrate transporter like domains"/>
    <property type="match status" value="2"/>
</dbReference>
<proteinExistence type="inferred from homology"/>
<dbReference type="PROSITE" id="PS50850">
    <property type="entry name" value="MFS"/>
    <property type="match status" value="1"/>
</dbReference>
<dbReference type="GO" id="GO:0016020">
    <property type="term" value="C:membrane"/>
    <property type="evidence" value="ECO:0007669"/>
    <property type="project" value="UniProtKB-SubCell"/>
</dbReference>
<evidence type="ECO:0000256" key="2">
    <source>
        <dbReference type="ARBA" id="ARBA00008335"/>
    </source>
</evidence>
<keyword evidence="10" id="KW-1185">Reference proteome</keyword>
<comment type="subcellular location">
    <subcellularLocation>
        <location evidence="1">Membrane</location>
        <topology evidence="1">Multi-pass membrane protein</topology>
    </subcellularLocation>
</comment>
<dbReference type="GO" id="GO:0022857">
    <property type="term" value="F:transmembrane transporter activity"/>
    <property type="evidence" value="ECO:0007669"/>
    <property type="project" value="InterPro"/>
</dbReference>
<evidence type="ECO:0000256" key="4">
    <source>
        <dbReference type="ARBA" id="ARBA00022692"/>
    </source>
</evidence>
<reference evidence="9 10" key="1">
    <citation type="submission" date="2015-03" db="EMBL/GenBank/DDBJ databases">
        <title>Genome sequence of Kiloniella sp. P1-1, isolated from the gut microflora of Pacific white shrimp, Penaeus vannamei.</title>
        <authorList>
            <person name="Shao Z."/>
            <person name="Wang L."/>
            <person name="Li X."/>
        </authorList>
    </citation>
    <scope>NUCLEOTIDE SEQUENCE [LARGE SCALE GENOMIC DNA]</scope>
    <source>
        <strain evidence="9 10">P1-1</strain>
    </source>
</reference>
<dbReference type="InterPro" id="IPR036259">
    <property type="entry name" value="MFS_trans_sf"/>
</dbReference>
<dbReference type="InterPro" id="IPR011701">
    <property type="entry name" value="MFS"/>
</dbReference>
<accession>A0A0M2R5S6</accession>
<dbReference type="CDD" id="cd17486">
    <property type="entry name" value="MFS_AmpG_like"/>
    <property type="match status" value="1"/>
</dbReference>
<evidence type="ECO:0000256" key="3">
    <source>
        <dbReference type="ARBA" id="ARBA00022448"/>
    </source>
</evidence>
<feature type="transmembrane region" description="Helical" evidence="7">
    <location>
        <begin position="98"/>
        <end position="116"/>
    </location>
</feature>
<feature type="transmembrane region" description="Helical" evidence="7">
    <location>
        <begin position="63"/>
        <end position="86"/>
    </location>
</feature>
<dbReference type="PATRIC" id="fig|1549748.8.peg.3860"/>
<feature type="transmembrane region" description="Helical" evidence="7">
    <location>
        <begin position="188"/>
        <end position="208"/>
    </location>
</feature>
<dbReference type="EMBL" id="LANI01000005">
    <property type="protein sequence ID" value="KKJ77212.1"/>
    <property type="molecule type" value="Genomic_DNA"/>
</dbReference>
<dbReference type="InterPro" id="IPR004752">
    <property type="entry name" value="AmpG_permease/AT-1"/>
</dbReference>
<dbReference type="AlphaFoldDB" id="A0A0M2R5S6"/>
<evidence type="ECO:0000313" key="9">
    <source>
        <dbReference type="EMBL" id="KKJ77212.1"/>
    </source>
</evidence>
<dbReference type="Proteomes" id="UP000034491">
    <property type="component" value="Unassembled WGS sequence"/>
</dbReference>
<feature type="domain" description="Major facilitator superfamily (MFS) profile" evidence="8">
    <location>
        <begin position="25"/>
        <end position="434"/>
    </location>
</feature>
<feature type="transmembrane region" description="Helical" evidence="7">
    <location>
        <begin position="318"/>
        <end position="339"/>
    </location>
</feature>
<feature type="transmembrane region" description="Helical" evidence="7">
    <location>
        <begin position="381"/>
        <end position="403"/>
    </location>
</feature>
<feature type="transmembrane region" description="Helical" evidence="7">
    <location>
        <begin position="250"/>
        <end position="273"/>
    </location>
</feature>
<dbReference type="STRING" id="1549748.WH95_09185"/>
<dbReference type="NCBIfam" id="TIGR00901">
    <property type="entry name" value="2A0125"/>
    <property type="match status" value="1"/>
</dbReference>
<evidence type="ECO:0000259" key="8">
    <source>
        <dbReference type="PROSITE" id="PS50850"/>
    </source>
</evidence>
<dbReference type="PANTHER" id="PTHR12778">
    <property type="entry name" value="SOLUTE CARRIER FAMILY 33 ACETYL-COA TRANSPORTER -RELATED"/>
    <property type="match status" value="1"/>
</dbReference>
<evidence type="ECO:0000256" key="6">
    <source>
        <dbReference type="ARBA" id="ARBA00023136"/>
    </source>
</evidence>
<evidence type="ECO:0000256" key="5">
    <source>
        <dbReference type="ARBA" id="ARBA00022989"/>
    </source>
</evidence>
<keyword evidence="4 7" id="KW-0812">Transmembrane</keyword>
<evidence type="ECO:0000256" key="1">
    <source>
        <dbReference type="ARBA" id="ARBA00004141"/>
    </source>
</evidence>
<dbReference type="InterPro" id="IPR020846">
    <property type="entry name" value="MFS_dom"/>
</dbReference>
<keyword evidence="3" id="KW-0813">Transport</keyword>
<keyword evidence="6 7" id="KW-0472">Membrane</keyword>
<gene>
    <name evidence="9" type="ORF">WH95_09185</name>
</gene>
<organism evidence="9 10">
    <name type="scientific">Kiloniella litopenaei</name>
    <dbReference type="NCBI Taxonomy" id="1549748"/>
    <lineage>
        <taxon>Bacteria</taxon>
        <taxon>Pseudomonadati</taxon>
        <taxon>Pseudomonadota</taxon>
        <taxon>Alphaproteobacteria</taxon>
        <taxon>Rhodospirillales</taxon>
        <taxon>Kiloniellaceae</taxon>
        <taxon>Kiloniella</taxon>
    </lineage>
</organism>
<feature type="transmembrane region" description="Helical" evidence="7">
    <location>
        <begin position="293"/>
        <end position="311"/>
    </location>
</feature>
<comment type="caution">
    <text evidence="9">The sequence shown here is derived from an EMBL/GenBank/DDBJ whole genome shotgun (WGS) entry which is preliminary data.</text>
</comment>
<feature type="transmembrane region" description="Helical" evidence="7">
    <location>
        <begin position="409"/>
        <end position="432"/>
    </location>
</feature>
<feature type="transmembrane region" description="Helical" evidence="7">
    <location>
        <begin position="26"/>
        <end position="51"/>
    </location>
</feature>